<dbReference type="AlphaFoldDB" id="A0A8D8UVG5"/>
<protein>
    <submittedName>
        <fullName evidence="2">Uncharacterized protein</fullName>
    </submittedName>
</protein>
<name>A0A8D8UVG5_9HEMI</name>
<dbReference type="EMBL" id="HBUF01305497">
    <property type="protein sequence ID" value="CAG6691992.1"/>
    <property type="molecule type" value="Transcribed_RNA"/>
</dbReference>
<accession>A0A8D8UVG5</accession>
<evidence type="ECO:0000313" key="2">
    <source>
        <dbReference type="EMBL" id="CAG6714066.1"/>
    </source>
</evidence>
<dbReference type="EMBL" id="HBUF01305501">
    <property type="protein sequence ID" value="CAG6692007.1"/>
    <property type="molecule type" value="Transcribed_RNA"/>
</dbReference>
<dbReference type="EMBL" id="HBUF01305507">
    <property type="protein sequence ID" value="CAG6692032.1"/>
    <property type="molecule type" value="Transcribed_RNA"/>
</dbReference>
<feature type="transmembrane region" description="Helical" evidence="1">
    <location>
        <begin position="26"/>
        <end position="46"/>
    </location>
</feature>
<dbReference type="EMBL" id="HBUF01305499">
    <property type="protein sequence ID" value="CAG6691999.1"/>
    <property type="molecule type" value="Transcribed_RNA"/>
</dbReference>
<keyword evidence="1" id="KW-0472">Membrane</keyword>
<dbReference type="EMBL" id="HBUF01351372">
    <property type="protein sequence ID" value="CAG6714066.1"/>
    <property type="molecule type" value="Transcribed_RNA"/>
</dbReference>
<dbReference type="EMBL" id="HBUF01305500">
    <property type="protein sequence ID" value="CAG6692004.1"/>
    <property type="molecule type" value="Transcribed_RNA"/>
</dbReference>
<dbReference type="EMBL" id="HBUF01305508">
    <property type="protein sequence ID" value="CAG6692035.1"/>
    <property type="molecule type" value="Transcribed_RNA"/>
</dbReference>
<sequence length="109" mass="12171">MSSFPFLEFLVLGFWGPSSLDGKSSLFFFFAFLAFDLETGFSFSSLSEGKSSLPFFFVFLAFALGATCSFSSSLDGKSSFFLLPFFFGPILIVYNHKQVLNYFVTMSCL</sequence>
<dbReference type="EMBL" id="HBUF01305505">
    <property type="protein sequence ID" value="CAG6692023.1"/>
    <property type="molecule type" value="Transcribed_RNA"/>
</dbReference>
<proteinExistence type="predicted"/>
<dbReference type="EMBL" id="HBUF01305504">
    <property type="protein sequence ID" value="CAG6692019.1"/>
    <property type="molecule type" value="Transcribed_RNA"/>
</dbReference>
<reference evidence="2" key="1">
    <citation type="submission" date="2021-05" db="EMBL/GenBank/DDBJ databases">
        <authorList>
            <person name="Alioto T."/>
            <person name="Alioto T."/>
            <person name="Gomez Garrido J."/>
        </authorList>
    </citation>
    <scope>NUCLEOTIDE SEQUENCE</scope>
</reference>
<feature type="transmembrane region" description="Helical" evidence="1">
    <location>
        <begin position="78"/>
        <end position="96"/>
    </location>
</feature>
<feature type="transmembrane region" description="Helical" evidence="1">
    <location>
        <begin position="53"/>
        <end position="72"/>
    </location>
</feature>
<dbReference type="EMBL" id="HBUF01305495">
    <property type="protein sequence ID" value="CAG6691986.1"/>
    <property type="molecule type" value="Transcribed_RNA"/>
</dbReference>
<dbReference type="EMBL" id="HBUF01305506">
    <property type="protein sequence ID" value="CAG6692027.1"/>
    <property type="molecule type" value="Transcribed_RNA"/>
</dbReference>
<dbReference type="EMBL" id="HBUF01305498">
    <property type="protein sequence ID" value="CAG6691995.1"/>
    <property type="molecule type" value="Transcribed_RNA"/>
</dbReference>
<keyword evidence="1" id="KW-0812">Transmembrane</keyword>
<dbReference type="EMBL" id="HBUF01305502">
    <property type="protein sequence ID" value="CAG6692011.1"/>
    <property type="molecule type" value="Transcribed_RNA"/>
</dbReference>
<dbReference type="EMBL" id="HBUF01305509">
    <property type="protein sequence ID" value="CAG6692038.1"/>
    <property type="molecule type" value="Transcribed_RNA"/>
</dbReference>
<evidence type="ECO:0000256" key="1">
    <source>
        <dbReference type="SAM" id="Phobius"/>
    </source>
</evidence>
<keyword evidence="1" id="KW-1133">Transmembrane helix</keyword>
<organism evidence="2">
    <name type="scientific">Cacopsylla melanoneura</name>
    <dbReference type="NCBI Taxonomy" id="428564"/>
    <lineage>
        <taxon>Eukaryota</taxon>
        <taxon>Metazoa</taxon>
        <taxon>Ecdysozoa</taxon>
        <taxon>Arthropoda</taxon>
        <taxon>Hexapoda</taxon>
        <taxon>Insecta</taxon>
        <taxon>Pterygota</taxon>
        <taxon>Neoptera</taxon>
        <taxon>Paraneoptera</taxon>
        <taxon>Hemiptera</taxon>
        <taxon>Sternorrhyncha</taxon>
        <taxon>Psylloidea</taxon>
        <taxon>Psyllidae</taxon>
        <taxon>Psyllinae</taxon>
        <taxon>Cacopsylla</taxon>
    </lineage>
</organism>
<dbReference type="EMBL" id="HBUF01305503">
    <property type="protein sequence ID" value="CAG6692015.1"/>
    <property type="molecule type" value="Transcribed_RNA"/>
</dbReference>
<dbReference type="EMBL" id="HBUF01305496">
    <property type="protein sequence ID" value="CAG6691989.1"/>
    <property type="molecule type" value="Transcribed_RNA"/>
</dbReference>